<evidence type="ECO:0000313" key="1">
    <source>
        <dbReference type="EMBL" id="EHK53938.1"/>
    </source>
</evidence>
<organism evidence="1 2">
    <name type="scientific">Mesorhizobium alhagi CCNWXJ12-2</name>
    <dbReference type="NCBI Taxonomy" id="1107882"/>
    <lineage>
        <taxon>Bacteria</taxon>
        <taxon>Pseudomonadati</taxon>
        <taxon>Pseudomonadota</taxon>
        <taxon>Alphaproteobacteria</taxon>
        <taxon>Hyphomicrobiales</taxon>
        <taxon>Phyllobacteriaceae</taxon>
        <taxon>Allomesorhizobium</taxon>
    </lineage>
</organism>
<protein>
    <submittedName>
        <fullName evidence="1">Putative transposase for insertion sequence NGRIS-9</fullName>
    </submittedName>
</protein>
<sequence>MVFDLWPSAACFSIVDFSANSAGVMLPSQVARDALLDLRDTTGHLAWVKGIVPVAVVNRLELAPNDHDCSWLDAVEGYFAKLSKRRLKRSVFHSVVDLQAAINRFLAEHNQQPNPFPWTADPAKIIAAVKRGHQALDSIHSSRLYARRWTFGGLKW</sequence>
<dbReference type="Proteomes" id="UP000003250">
    <property type="component" value="Unassembled WGS sequence"/>
</dbReference>
<dbReference type="EMBL" id="AHAM01000245">
    <property type="protein sequence ID" value="EHK53938.1"/>
    <property type="molecule type" value="Genomic_DNA"/>
</dbReference>
<proteinExistence type="predicted"/>
<gene>
    <name evidence="1" type="ORF">MAXJ12_27713</name>
</gene>
<dbReference type="PATRIC" id="fig|1107882.3.peg.5359"/>
<accession>H0HZA6</accession>
<reference evidence="1 2" key="1">
    <citation type="journal article" date="2012" name="J. Bacteriol.">
        <title>Draft Genome Sequence of Mesorhizobium alhagi CCNWXJ12-2T, a Novel Salt-Resistant Species Isolated from the Desert of Northwestern China.</title>
        <authorList>
            <person name="Zhou M."/>
            <person name="Chen W."/>
            <person name="Chen H."/>
            <person name="Wei G."/>
        </authorList>
    </citation>
    <scope>NUCLEOTIDE SEQUENCE [LARGE SCALE GENOMIC DNA]</scope>
    <source>
        <strain evidence="1 2">CCNWXJ12-2</strain>
    </source>
</reference>
<name>H0HZA6_9HYPH</name>
<evidence type="ECO:0000313" key="2">
    <source>
        <dbReference type="Proteomes" id="UP000003250"/>
    </source>
</evidence>
<dbReference type="AlphaFoldDB" id="H0HZA6"/>
<keyword evidence="2" id="KW-1185">Reference proteome</keyword>